<protein>
    <recommendedName>
        <fullName evidence="5">Aminoacyl-tRNA hydrolase</fullName>
    </recommendedName>
</protein>
<evidence type="ECO:0000313" key="4">
    <source>
        <dbReference type="Proteomes" id="UP001218218"/>
    </source>
</evidence>
<feature type="signal peptide" evidence="2">
    <location>
        <begin position="1"/>
        <end position="28"/>
    </location>
</feature>
<comment type="caution">
    <text evidence="3">The sequence shown here is derived from an EMBL/GenBank/DDBJ whole genome shotgun (WGS) entry which is preliminary data.</text>
</comment>
<gene>
    <name evidence="3" type="ORF">DFH08DRAFT_805765</name>
</gene>
<keyword evidence="2" id="KW-0732">Signal</keyword>
<accession>A0AAD7A9E5</accession>
<feature type="chain" id="PRO_5042292546" description="Aminoacyl-tRNA hydrolase" evidence="2">
    <location>
        <begin position="29"/>
        <end position="183"/>
    </location>
</feature>
<feature type="region of interest" description="Disordered" evidence="1">
    <location>
        <begin position="24"/>
        <end position="44"/>
    </location>
</feature>
<organism evidence="3 4">
    <name type="scientific">Mycena albidolilacea</name>
    <dbReference type="NCBI Taxonomy" id="1033008"/>
    <lineage>
        <taxon>Eukaryota</taxon>
        <taxon>Fungi</taxon>
        <taxon>Dikarya</taxon>
        <taxon>Basidiomycota</taxon>
        <taxon>Agaricomycotina</taxon>
        <taxon>Agaricomycetes</taxon>
        <taxon>Agaricomycetidae</taxon>
        <taxon>Agaricales</taxon>
        <taxon>Marasmiineae</taxon>
        <taxon>Mycenaceae</taxon>
        <taxon>Mycena</taxon>
    </lineage>
</organism>
<dbReference type="Proteomes" id="UP001218218">
    <property type="component" value="Unassembled WGS sequence"/>
</dbReference>
<evidence type="ECO:0008006" key="5">
    <source>
        <dbReference type="Google" id="ProtNLM"/>
    </source>
</evidence>
<proteinExistence type="predicted"/>
<dbReference type="AlphaFoldDB" id="A0AAD7A9E5"/>
<keyword evidence="4" id="KW-1185">Reference proteome</keyword>
<evidence type="ECO:0000256" key="2">
    <source>
        <dbReference type="SAM" id="SignalP"/>
    </source>
</evidence>
<dbReference type="EMBL" id="JARIHO010000012">
    <property type="protein sequence ID" value="KAJ7352553.1"/>
    <property type="molecule type" value="Genomic_DNA"/>
</dbReference>
<evidence type="ECO:0000313" key="3">
    <source>
        <dbReference type="EMBL" id="KAJ7352553.1"/>
    </source>
</evidence>
<reference evidence="3" key="1">
    <citation type="submission" date="2023-03" db="EMBL/GenBank/DDBJ databases">
        <title>Massive genome expansion in bonnet fungi (Mycena s.s.) driven by repeated elements and novel gene families across ecological guilds.</title>
        <authorList>
            <consortium name="Lawrence Berkeley National Laboratory"/>
            <person name="Harder C.B."/>
            <person name="Miyauchi S."/>
            <person name="Viragh M."/>
            <person name="Kuo A."/>
            <person name="Thoen E."/>
            <person name="Andreopoulos B."/>
            <person name="Lu D."/>
            <person name="Skrede I."/>
            <person name="Drula E."/>
            <person name="Henrissat B."/>
            <person name="Morin E."/>
            <person name="Kohler A."/>
            <person name="Barry K."/>
            <person name="LaButti K."/>
            <person name="Morin E."/>
            <person name="Salamov A."/>
            <person name="Lipzen A."/>
            <person name="Mereny Z."/>
            <person name="Hegedus B."/>
            <person name="Baldrian P."/>
            <person name="Stursova M."/>
            <person name="Weitz H."/>
            <person name="Taylor A."/>
            <person name="Grigoriev I.V."/>
            <person name="Nagy L.G."/>
            <person name="Martin F."/>
            <person name="Kauserud H."/>
        </authorList>
    </citation>
    <scope>NUCLEOTIDE SEQUENCE</scope>
    <source>
        <strain evidence="3">CBHHK002</strain>
    </source>
</reference>
<name>A0AAD7A9E5_9AGAR</name>
<evidence type="ECO:0000256" key="1">
    <source>
        <dbReference type="SAM" id="MobiDB-lite"/>
    </source>
</evidence>
<sequence>MGLLQKARWAMVLLKVLTVPAGGGGVSGESPAASSKHGGGRRVSFNCQPVTSMHEASRDLQSSVRLVSPGGGGEPMSLSPLLALFDDDYNAEMGIYVISGEKLKVFLANRAGLVATSQAAHAIANLTASGGSSAEDRMQEDQDPRFEAHTVLCPYLSGSIRLIRVLYLTGSFNRTGTSGRLLL</sequence>